<dbReference type="GO" id="GO:0015031">
    <property type="term" value="P:protein transport"/>
    <property type="evidence" value="ECO:0007669"/>
    <property type="project" value="TreeGrafter"/>
</dbReference>
<keyword evidence="5" id="KW-1185">Reference proteome</keyword>
<dbReference type="Proteomes" id="UP001497623">
    <property type="component" value="Unassembled WGS sequence"/>
</dbReference>
<dbReference type="AlphaFoldDB" id="A0AAV2RJ70"/>
<reference evidence="4 5" key="1">
    <citation type="submission" date="2024-05" db="EMBL/GenBank/DDBJ databases">
        <authorList>
            <person name="Wallberg A."/>
        </authorList>
    </citation>
    <scope>NUCLEOTIDE SEQUENCE [LARGE SCALE GENOMIC DNA]</scope>
</reference>
<name>A0AAV2RJ70_MEGNR</name>
<evidence type="ECO:0000313" key="5">
    <source>
        <dbReference type="Proteomes" id="UP001497623"/>
    </source>
</evidence>
<feature type="non-terminal residue" evidence="4">
    <location>
        <position position="441"/>
    </location>
</feature>
<accession>A0AAV2RJ70</accession>
<dbReference type="InterPro" id="IPR011022">
    <property type="entry name" value="Arrestin_C-like"/>
</dbReference>
<dbReference type="PANTHER" id="PTHR11188">
    <property type="entry name" value="ARRESTIN DOMAIN CONTAINING PROTEIN"/>
    <property type="match status" value="1"/>
</dbReference>
<evidence type="ECO:0008006" key="6">
    <source>
        <dbReference type="Google" id="ProtNLM"/>
    </source>
</evidence>
<dbReference type="EMBL" id="CAXKWB010025329">
    <property type="protein sequence ID" value="CAL4127936.1"/>
    <property type="molecule type" value="Genomic_DNA"/>
</dbReference>
<evidence type="ECO:0000259" key="2">
    <source>
        <dbReference type="Pfam" id="PF00339"/>
    </source>
</evidence>
<dbReference type="InterPro" id="IPR050357">
    <property type="entry name" value="Arrestin_domain-protein"/>
</dbReference>
<feature type="domain" description="Arrestin C-terminal-like" evidence="3">
    <location>
        <begin position="163"/>
        <end position="258"/>
    </location>
</feature>
<dbReference type="InterPro" id="IPR014756">
    <property type="entry name" value="Ig_E-set"/>
</dbReference>
<dbReference type="GO" id="GO:0005737">
    <property type="term" value="C:cytoplasm"/>
    <property type="evidence" value="ECO:0007669"/>
    <property type="project" value="TreeGrafter"/>
</dbReference>
<dbReference type="Pfam" id="PF02752">
    <property type="entry name" value="Arrestin_C"/>
    <property type="match status" value="1"/>
</dbReference>
<proteinExistence type="inferred from homology"/>
<dbReference type="InterPro" id="IPR011021">
    <property type="entry name" value="Arrestin-like_N"/>
</dbReference>
<dbReference type="Gene3D" id="2.60.40.640">
    <property type="match status" value="2"/>
</dbReference>
<evidence type="ECO:0000313" key="4">
    <source>
        <dbReference type="EMBL" id="CAL4127936.1"/>
    </source>
</evidence>
<comment type="similarity">
    <text evidence="1">Belongs to the arrestin family.</text>
</comment>
<evidence type="ECO:0000259" key="3">
    <source>
        <dbReference type="Pfam" id="PF02752"/>
    </source>
</evidence>
<evidence type="ECO:0000256" key="1">
    <source>
        <dbReference type="ARBA" id="ARBA00005298"/>
    </source>
</evidence>
<comment type="caution">
    <text evidence="4">The sequence shown here is derived from an EMBL/GenBank/DDBJ whole genome shotgun (WGS) entry which is preliminary data.</text>
</comment>
<gene>
    <name evidence="4" type="ORF">MNOR_LOCUS25940</name>
</gene>
<dbReference type="SUPFAM" id="SSF81296">
    <property type="entry name" value="E set domains"/>
    <property type="match status" value="2"/>
</dbReference>
<sequence>MPTRIEVEFDNPTSVFFAGQTVTGHILISSTKNRSCRAVTVDFRSFSKLEWTHHDHRYGNSEKYYHEEYFLWGDGKTAKVIKPGRHCYSFSFTLPSNVPTSFCSSYGEVRHECTGRMYLAWKKDKKIVKPFSVNTLYDLNTDPKASVPAAVSNHLYLGWLCCKSGPLSITLSVDHCGYVPGEKLKINAECSNMSNKNIKDTWVILTQKWYYIMHTNVTREFRQSSGLGRGQVFTQGLSKNWIGLKGPLVLPPPLTRNFYNNLYDLPYKDNLLNFSKHLSIAVSDKVLYGTINRAIPSQNNEIFLGNALDFISYKEHPRTTPIFVCVELKVPFAIIRFQSPFITSKFYTLYVTHCVQKNFEIKEVGWATVTLISESGLNPGKDESLCGDGDAGLCGDSSLAGEPIVFCLLEEATVTIGLQKNKIVFKKKKHVFTVISLILER</sequence>
<dbReference type="Pfam" id="PF00339">
    <property type="entry name" value="Arrestin_N"/>
    <property type="match status" value="1"/>
</dbReference>
<protein>
    <recommendedName>
        <fullName evidence="6">Arrestin C-terminal-like domain-containing protein</fullName>
    </recommendedName>
</protein>
<dbReference type="PANTHER" id="PTHR11188:SF176">
    <property type="entry name" value="ARRESTIN DOMAIN-CONTAINING PROTEIN 1"/>
    <property type="match status" value="1"/>
</dbReference>
<organism evidence="4 5">
    <name type="scientific">Meganyctiphanes norvegica</name>
    <name type="common">Northern krill</name>
    <name type="synonym">Thysanopoda norvegica</name>
    <dbReference type="NCBI Taxonomy" id="48144"/>
    <lineage>
        <taxon>Eukaryota</taxon>
        <taxon>Metazoa</taxon>
        <taxon>Ecdysozoa</taxon>
        <taxon>Arthropoda</taxon>
        <taxon>Crustacea</taxon>
        <taxon>Multicrustacea</taxon>
        <taxon>Malacostraca</taxon>
        <taxon>Eumalacostraca</taxon>
        <taxon>Eucarida</taxon>
        <taxon>Euphausiacea</taxon>
        <taxon>Euphausiidae</taxon>
        <taxon>Meganyctiphanes</taxon>
    </lineage>
</organism>
<dbReference type="InterPro" id="IPR014752">
    <property type="entry name" value="Arrestin-like_C"/>
</dbReference>
<feature type="domain" description="Arrestin-like N-terminal" evidence="2">
    <location>
        <begin position="6"/>
        <end position="140"/>
    </location>
</feature>